<dbReference type="Gene3D" id="3.20.20.140">
    <property type="entry name" value="Metal-dependent hydrolases"/>
    <property type="match status" value="1"/>
</dbReference>
<dbReference type="Gene3D" id="1.10.150.20">
    <property type="entry name" value="5' to 3' exonuclease, C-terminal subdomain"/>
    <property type="match status" value="1"/>
</dbReference>
<sequence length="388" mass="43588">MALNRFFADLHIHIGRDMYNQPVKITGARTLTLSNILVEASRNKGIDMVGVIDSHVPAVQAEIEELIADFGAKELTQGGIQYEKTTLILGSEIEVYDQYCQGPIHVLCFFPSLSKMKQFTHWLQDKMTNIHLSSQRYYGSGKDLQYKVKELEGLFIPAHVFTPFKSLYGKGVTRSLQEVLDPDLIDGIELGLSADTMMADQISELHNYTFLTNSDAHSLAKIGREYQQIAMENPSFRELNWALHRIDGRGFTANFGMNPLLGKYHNTVCSECLNPAQADNRCSSCGNRKWIKGVKERINELKDNNKQVARPPYVHQVPLEYLPTLGPKTLQRLLDAFGTEMDILHRATRKELEQVVSKKLANAILLMRKGKLPAVPGGGGKYGRISLP</sequence>
<gene>
    <name evidence="1" type="ORF">SAMN05216243_0151</name>
</gene>
<dbReference type="SUPFAM" id="SSF89550">
    <property type="entry name" value="PHP domain-like"/>
    <property type="match status" value="1"/>
</dbReference>
<dbReference type="Pfam" id="PF13263">
    <property type="entry name" value="PHP_C"/>
    <property type="match status" value="1"/>
</dbReference>
<dbReference type="EMBL" id="FNFL01000001">
    <property type="protein sequence ID" value="SDJ66154.1"/>
    <property type="molecule type" value="Genomic_DNA"/>
</dbReference>
<dbReference type="Proteomes" id="UP000198694">
    <property type="component" value="Unassembled WGS sequence"/>
</dbReference>
<dbReference type="CDD" id="cd19067">
    <property type="entry name" value="PfuEndoQ-like"/>
    <property type="match status" value="1"/>
</dbReference>
<name>A0A1G8VJQ2_9BACI</name>
<dbReference type="AlphaFoldDB" id="A0A1G8VJQ2"/>
<reference evidence="1 2" key="1">
    <citation type="submission" date="2016-10" db="EMBL/GenBank/DDBJ databases">
        <authorList>
            <person name="de Groot N.N."/>
        </authorList>
    </citation>
    <scope>NUCLEOTIDE SEQUENCE [LARGE SCALE GENOMIC DNA]</scope>
    <source>
        <strain evidence="1 2">CGMCC 1.6502</strain>
    </source>
</reference>
<dbReference type="InterPro" id="IPR016195">
    <property type="entry name" value="Pol/histidinol_Pase-like"/>
</dbReference>
<dbReference type="PANTHER" id="PTHR40084">
    <property type="entry name" value="PHOSPHOHYDROLASE, PHP FAMILY"/>
    <property type="match status" value="1"/>
</dbReference>
<dbReference type="PANTHER" id="PTHR40084:SF1">
    <property type="entry name" value="PHOSPHOTRANSFERASE"/>
    <property type="match status" value="1"/>
</dbReference>
<evidence type="ECO:0000313" key="1">
    <source>
        <dbReference type="EMBL" id="SDJ66154.1"/>
    </source>
</evidence>
<keyword evidence="2" id="KW-1185">Reference proteome</keyword>
<organism evidence="1 2">
    <name type="scientific">Sediminibacillus albus</name>
    <dbReference type="NCBI Taxonomy" id="407036"/>
    <lineage>
        <taxon>Bacteria</taxon>
        <taxon>Bacillati</taxon>
        <taxon>Bacillota</taxon>
        <taxon>Bacilli</taxon>
        <taxon>Bacillales</taxon>
        <taxon>Bacillaceae</taxon>
        <taxon>Sediminibacillus</taxon>
    </lineage>
</organism>
<dbReference type="STRING" id="407036.SAMN05216243_0151"/>
<proteinExistence type="predicted"/>
<evidence type="ECO:0000313" key="2">
    <source>
        <dbReference type="Proteomes" id="UP000198694"/>
    </source>
</evidence>
<protein>
    <submittedName>
        <fullName evidence="1">TIGR00375 family protein</fullName>
    </submittedName>
</protein>
<accession>A0A1G8VJQ2</accession>
<dbReference type="SUPFAM" id="SSF47781">
    <property type="entry name" value="RuvA domain 2-like"/>
    <property type="match status" value="1"/>
</dbReference>
<dbReference type="InterPro" id="IPR010994">
    <property type="entry name" value="RuvA_2-like"/>
</dbReference>